<dbReference type="PANTHER" id="PTHR43273:SF3">
    <property type="entry name" value="ANAEROBIC SULFATASE-MATURATING ENZYME HOMOLOG ASLB-RELATED"/>
    <property type="match status" value="1"/>
</dbReference>
<dbReference type="CDD" id="cd01335">
    <property type="entry name" value="Radical_SAM"/>
    <property type="match status" value="1"/>
</dbReference>
<dbReference type="GO" id="GO:0051536">
    <property type="term" value="F:iron-sulfur cluster binding"/>
    <property type="evidence" value="ECO:0007669"/>
    <property type="project" value="UniProtKB-KW"/>
</dbReference>
<accession>A0A7W9SHM2</accession>
<sequence>MVASKYNLLLDIEGKEYLFNLASQCLISCDHDLVDFLNGNQEIRLSKGEETSLYENGIIVDSHEFEVSRLKSNISSLKFDKTKMAAFISTTSACNLNCTYCYQDIRKELNCKKYMTESNWKVVIEYFKNEIKKYNTKLFAVSLFGGEPMFNDSMCQQIITDLRRLEDIFPELVIQCVLITNGTLFNESNIKFYLDNIDNIQITLDGIKEINDSFRVYPNGEGSFDKIISSLKLIKKHKTSDILSTICLRINVNKETVNKSKELIDYLIDKNLTQAITSIKFHEIFGTQGEIILDGNDERDNDIELAKEIVKLNYYLIENGIKVFKEISGLCIGKLANGYTVDEQLNIYACPGLLYSDVHGKISTDGKLIIDNKKWYDYHLEEAKCINFCKYAPICYGGCTWAKGENEKDCMRDIFDATLVDKLKTYIISQYI</sequence>
<dbReference type="PANTHER" id="PTHR43273">
    <property type="entry name" value="ANAEROBIC SULFATASE-MATURATING ENZYME HOMOLOG ASLB-RELATED"/>
    <property type="match status" value="1"/>
</dbReference>
<dbReference type="Proteomes" id="UP000522163">
    <property type="component" value="Unassembled WGS sequence"/>
</dbReference>
<dbReference type="PROSITE" id="PS51918">
    <property type="entry name" value="RADICAL_SAM"/>
    <property type="match status" value="1"/>
</dbReference>
<dbReference type="InterPro" id="IPR058240">
    <property type="entry name" value="rSAM_sf"/>
</dbReference>
<dbReference type="GO" id="GO:0046872">
    <property type="term" value="F:metal ion binding"/>
    <property type="evidence" value="ECO:0007669"/>
    <property type="project" value="UniProtKB-KW"/>
</dbReference>
<dbReference type="EMBL" id="JACHHH010000007">
    <property type="protein sequence ID" value="MBB6041560.1"/>
    <property type="molecule type" value="Genomic_DNA"/>
</dbReference>
<dbReference type="UniPathway" id="UPA00782"/>
<dbReference type="SFLD" id="SFLDG01067">
    <property type="entry name" value="SPASM/twitch_domain_containing"/>
    <property type="match status" value="1"/>
</dbReference>
<organism evidence="7 8">
    <name type="scientific">Oribacterium sinus</name>
    <dbReference type="NCBI Taxonomy" id="237576"/>
    <lineage>
        <taxon>Bacteria</taxon>
        <taxon>Bacillati</taxon>
        <taxon>Bacillota</taxon>
        <taxon>Clostridia</taxon>
        <taxon>Lachnospirales</taxon>
        <taxon>Lachnospiraceae</taxon>
        <taxon>Oribacterium</taxon>
    </lineage>
</organism>
<keyword evidence="1" id="KW-0949">S-adenosyl-L-methionine</keyword>
<evidence type="ECO:0000313" key="8">
    <source>
        <dbReference type="Proteomes" id="UP000522163"/>
    </source>
</evidence>
<dbReference type="Gene3D" id="3.20.20.70">
    <property type="entry name" value="Aldolase class I"/>
    <property type="match status" value="1"/>
</dbReference>
<dbReference type="Pfam" id="PF04055">
    <property type="entry name" value="Radical_SAM"/>
    <property type="match status" value="1"/>
</dbReference>
<dbReference type="RefSeq" id="WP_183684157.1">
    <property type="nucleotide sequence ID" value="NZ_JACHHH010000007.1"/>
</dbReference>
<evidence type="ECO:0000256" key="4">
    <source>
        <dbReference type="ARBA" id="ARBA00023014"/>
    </source>
</evidence>
<evidence type="ECO:0000256" key="1">
    <source>
        <dbReference type="ARBA" id="ARBA00022691"/>
    </source>
</evidence>
<comment type="similarity">
    <text evidence="5">Belongs to the radical SAM superfamily. Anaerobic sulfatase-maturating enzyme family.</text>
</comment>
<dbReference type="GO" id="GO:0016491">
    <property type="term" value="F:oxidoreductase activity"/>
    <property type="evidence" value="ECO:0007669"/>
    <property type="project" value="InterPro"/>
</dbReference>
<dbReference type="SUPFAM" id="SSF102114">
    <property type="entry name" value="Radical SAM enzymes"/>
    <property type="match status" value="1"/>
</dbReference>
<evidence type="ECO:0000256" key="3">
    <source>
        <dbReference type="ARBA" id="ARBA00023004"/>
    </source>
</evidence>
<dbReference type="SFLD" id="SFLDS00029">
    <property type="entry name" value="Radical_SAM"/>
    <property type="match status" value="1"/>
</dbReference>
<name>A0A7W9SHM2_9FIRM</name>
<keyword evidence="2" id="KW-0479">Metal-binding</keyword>
<dbReference type="InterPro" id="IPR007197">
    <property type="entry name" value="rSAM"/>
</dbReference>
<dbReference type="InterPro" id="IPR023867">
    <property type="entry name" value="Sulphatase_maturase_rSAM"/>
</dbReference>
<protein>
    <recommendedName>
        <fullName evidence="6">Radical SAM core domain-containing protein</fullName>
    </recommendedName>
</protein>
<gene>
    <name evidence="7" type="ORF">HNQ46_001543</name>
</gene>
<reference evidence="7 8" key="1">
    <citation type="submission" date="2020-08" db="EMBL/GenBank/DDBJ databases">
        <title>Genomic Encyclopedia of Type Strains, Phase IV (KMG-IV): sequencing the most valuable type-strain genomes for metagenomic binning, comparative biology and taxonomic classification.</title>
        <authorList>
            <person name="Goeker M."/>
        </authorList>
    </citation>
    <scope>NUCLEOTIDE SEQUENCE [LARGE SCALE GENOMIC DNA]</scope>
    <source>
        <strain evidence="7 8">DSM 17245</strain>
    </source>
</reference>
<keyword evidence="3" id="KW-0408">Iron</keyword>
<comment type="caution">
    <text evidence="7">The sequence shown here is derived from an EMBL/GenBank/DDBJ whole genome shotgun (WGS) entry which is preliminary data.</text>
</comment>
<evidence type="ECO:0000256" key="5">
    <source>
        <dbReference type="ARBA" id="ARBA00023601"/>
    </source>
</evidence>
<evidence type="ECO:0000313" key="7">
    <source>
        <dbReference type="EMBL" id="MBB6041560.1"/>
    </source>
</evidence>
<keyword evidence="4" id="KW-0411">Iron-sulfur</keyword>
<dbReference type="AlphaFoldDB" id="A0A7W9SHM2"/>
<proteinExistence type="inferred from homology"/>
<evidence type="ECO:0000259" key="6">
    <source>
        <dbReference type="PROSITE" id="PS51918"/>
    </source>
</evidence>
<dbReference type="InterPro" id="IPR013785">
    <property type="entry name" value="Aldolase_TIM"/>
</dbReference>
<evidence type="ECO:0000256" key="2">
    <source>
        <dbReference type="ARBA" id="ARBA00022723"/>
    </source>
</evidence>
<feature type="domain" description="Radical SAM core" evidence="6">
    <location>
        <begin position="80"/>
        <end position="322"/>
    </location>
</feature>
<dbReference type="GeneID" id="85015086"/>